<dbReference type="EMBL" id="KV023935">
    <property type="protein sequence ID" value="KZV13929.1"/>
    <property type="molecule type" value="Genomic_DNA"/>
</dbReference>
<proteinExistence type="inferred from homology"/>
<reference evidence="4" key="2">
    <citation type="submission" date="2016-02" db="EMBL/GenBank/DDBJ databases">
        <authorList>
            <person name="Alioto T."/>
            <person name="Alioto T."/>
        </authorList>
    </citation>
    <scope>NUCLEOTIDE SEQUENCE</scope>
</reference>
<dbReference type="SUPFAM" id="SSF64005">
    <property type="entry name" value="Undecaprenyl diphosphate synthase"/>
    <property type="match status" value="1"/>
</dbReference>
<protein>
    <recommendedName>
        <fullName evidence="2">Alkyl transferase</fullName>
        <ecNumber evidence="2">2.5.1.-</ecNumber>
    </recommendedName>
</protein>
<comment type="similarity">
    <text evidence="2">Belongs to the UPP synthase family.</text>
</comment>
<dbReference type="PANTHER" id="PTHR10291">
    <property type="entry name" value="DEHYDRODOLICHYL DIPHOSPHATE SYNTHASE FAMILY MEMBER"/>
    <property type="match status" value="1"/>
</dbReference>
<sequence length="291" mass="33284">MESKIWNLATQFFEDLKSVLRRLLFFILSVGPMPKHIAFIMDGNRRYAKQQNLEEGAGHKEGYCALMNMLRYCFEFDVKHVTVYAFSIENFKRRPEEVQSTMQLIQEKIESLIEGESVLSEYGVRVYIIGNFELLSSSVKLAAKRAMDATADNSKYVLSICIAYTSTDEIVHAIEETCKEKSEDFRVLESSGGAGYGSNGLRNKGKNTDKSLIDVEDIEKHMRMAVAPDPDIIIRTSGETRLSNFLLWQSASCLLYSPHVLWPEIGLRHLVRAILDFQRSFSYLKRKRALN</sequence>
<dbReference type="GO" id="GO:0016094">
    <property type="term" value="P:polyprenol biosynthetic process"/>
    <property type="evidence" value="ECO:0007669"/>
    <property type="project" value="TreeGrafter"/>
</dbReference>
<dbReference type="Pfam" id="PF01255">
    <property type="entry name" value="Prenyltransf"/>
    <property type="match status" value="1"/>
</dbReference>
<dbReference type="InterPro" id="IPR036424">
    <property type="entry name" value="UPP_synth-like_sf"/>
</dbReference>
<dbReference type="EC" id="2.5.1.-" evidence="2"/>
<dbReference type="InterPro" id="IPR018520">
    <property type="entry name" value="UPP_synth-like_CS"/>
</dbReference>
<dbReference type="Proteomes" id="UP000250235">
    <property type="component" value="Unassembled WGS sequence"/>
</dbReference>
<dbReference type="OrthoDB" id="4173905at2759"/>
<dbReference type="PANTHER" id="PTHR10291:SF18">
    <property type="entry name" value="DEHYDRODOLICHYL DIPHOSPHATE SYNTHASE CPT3"/>
    <property type="match status" value="1"/>
</dbReference>
<evidence type="ECO:0000313" key="3">
    <source>
        <dbReference type="EMBL" id="KZV13929.1"/>
    </source>
</evidence>
<evidence type="ECO:0000256" key="1">
    <source>
        <dbReference type="ARBA" id="ARBA00022679"/>
    </source>
</evidence>
<organism evidence="4 5">
    <name type="scientific">Dorcoceras hygrometricum</name>
    <dbReference type="NCBI Taxonomy" id="472368"/>
    <lineage>
        <taxon>Eukaryota</taxon>
        <taxon>Viridiplantae</taxon>
        <taxon>Streptophyta</taxon>
        <taxon>Embryophyta</taxon>
        <taxon>Tracheophyta</taxon>
        <taxon>Spermatophyta</taxon>
        <taxon>Magnoliopsida</taxon>
        <taxon>eudicotyledons</taxon>
        <taxon>Gunneridae</taxon>
        <taxon>Pentapetalae</taxon>
        <taxon>asterids</taxon>
        <taxon>lamiids</taxon>
        <taxon>Lamiales</taxon>
        <taxon>Gesneriaceae</taxon>
        <taxon>Didymocarpoideae</taxon>
        <taxon>Trichosporeae</taxon>
        <taxon>Loxocarpinae</taxon>
        <taxon>Dorcoceras</taxon>
    </lineage>
</organism>
<dbReference type="PROSITE" id="PS01066">
    <property type="entry name" value="UPP_SYNTHASE"/>
    <property type="match status" value="1"/>
</dbReference>
<dbReference type="InterPro" id="IPR001441">
    <property type="entry name" value="UPP_synth-like"/>
</dbReference>
<dbReference type="AlphaFoldDB" id="A0A2Z7A7R2"/>
<dbReference type="GO" id="GO:0045547">
    <property type="term" value="F:ditrans,polycis-polyprenyl diphosphate synthase [(2E,6E)-farnesyl diphosphate specific] activity"/>
    <property type="evidence" value="ECO:0007669"/>
    <property type="project" value="TreeGrafter"/>
</dbReference>
<gene>
    <name evidence="4" type="ORF">F511_40500</name>
    <name evidence="3" type="ORF">F511_44790</name>
</gene>
<evidence type="ECO:0000313" key="5">
    <source>
        <dbReference type="Proteomes" id="UP000250235"/>
    </source>
</evidence>
<dbReference type="EMBL" id="KV020167">
    <property type="protein sequence ID" value="KZV14902.1"/>
    <property type="molecule type" value="Genomic_DNA"/>
</dbReference>
<evidence type="ECO:0000256" key="2">
    <source>
        <dbReference type="RuleBase" id="RU363018"/>
    </source>
</evidence>
<dbReference type="GO" id="GO:0000287">
    <property type="term" value="F:magnesium ion binding"/>
    <property type="evidence" value="ECO:0007669"/>
    <property type="project" value="UniProtKB-ARBA"/>
</dbReference>
<dbReference type="CDD" id="cd00475">
    <property type="entry name" value="Cis_IPPS"/>
    <property type="match status" value="1"/>
</dbReference>
<dbReference type="NCBIfam" id="TIGR00055">
    <property type="entry name" value="uppS"/>
    <property type="match status" value="1"/>
</dbReference>
<evidence type="ECO:0000313" key="4">
    <source>
        <dbReference type="EMBL" id="KZV14902.1"/>
    </source>
</evidence>
<dbReference type="Gene3D" id="3.40.1180.10">
    <property type="entry name" value="Decaprenyl diphosphate synthase-like"/>
    <property type="match status" value="1"/>
</dbReference>
<keyword evidence="1 2" id="KW-0808">Transferase</keyword>
<keyword evidence="5" id="KW-1185">Reference proteome</keyword>
<dbReference type="HAMAP" id="MF_01139">
    <property type="entry name" value="ISPT"/>
    <property type="match status" value="1"/>
</dbReference>
<name>A0A2Z7A7R2_9LAMI</name>
<dbReference type="GO" id="GO:0005783">
    <property type="term" value="C:endoplasmic reticulum"/>
    <property type="evidence" value="ECO:0007669"/>
    <property type="project" value="TreeGrafter"/>
</dbReference>
<reference evidence="4 5" key="1">
    <citation type="journal article" date="2015" name="Proc. Natl. Acad. Sci. U.S.A.">
        <title>The resurrection genome of Boea hygrometrica: A blueprint for survival of dehydration.</title>
        <authorList>
            <person name="Xiao L."/>
            <person name="Yang G."/>
            <person name="Zhang L."/>
            <person name="Yang X."/>
            <person name="Zhao S."/>
            <person name="Ji Z."/>
            <person name="Zhou Q."/>
            <person name="Hu M."/>
            <person name="Wang Y."/>
            <person name="Chen M."/>
            <person name="Xu Y."/>
            <person name="Jin H."/>
            <person name="Xiao X."/>
            <person name="Hu G."/>
            <person name="Bao F."/>
            <person name="Hu Y."/>
            <person name="Wan P."/>
            <person name="Li L."/>
            <person name="Deng X."/>
            <person name="Kuang T."/>
            <person name="Xiang C."/>
            <person name="Zhu J.K."/>
            <person name="Oliver M.J."/>
            <person name="He Y."/>
        </authorList>
    </citation>
    <scope>NUCLEOTIDE SEQUENCE [LARGE SCALE GENOMIC DNA]</scope>
    <source>
        <strain evidence="5">cv. XS01</strain>
    </source>
</reference>
<accession>A0A2Z7A7R2</accession>